<feature type="compositionally biased region" description="Polar residues" evidence="1">
    <location>
        <begin position="1"/>
        <end position="14"/>
    </location>
</feature>
<dbReference type="EMBL" id="NKCI01000001">
    <property type="protein sequence ID" value="RSL73772.1"/>
    <property type="molecule type" value="Genomic_DNA"/>
</dbReference>
<dbReference type="OrthoDB" id="5104597at2759"/>
<gene>
    <name evidence="2" type="ORF">CEP54_000153</name>
</gene>
<reference evidence="2 3" key="1">
    <citation type="submission" date="2017-06" db="EMBL/GenBank/DDBJ databases">
        <title>Comparative genomic analysis of Ambrosia Fusariam Clade fungi.</title>
        <authorList>
            <person name="Stajich J.E."/>
            <person name="Carrillo J."/>
            <person name="Kijimoto T."/>
            <person name="Eskalen A."/>
            <person name="O'Donnell K."/>
            <person name="Kasson M."/>
        </authorList>
    </citation>
    <scope>NUCLEOTIDE SEQUENCE [LARGE SCALE GENOMIC DNA]</scope>
    <source>
        <strain evidence="2 3">NRRL62584</strain>
    </source>
</reference>
<comment type="caution">
    <text evidence="2">The sequence shown here is derived from an EMBL/GenBank/DDBJ whole genome shotgun (WGS) entry which is preliminary data.</text>
</comment>
<evidence type="ECO:0000313" key="3">
    <source>
        <dbReference type="Proteomes" id="UP000288168"/>
    </source>
</evidence>
<feature type="compositionally biased region" description="Polar residues" evidence="1">
    <location>
        <begin position="36"/>
        <end position="52"/>
    </location>
</feature>
<evidence type="ECO:0000256" key="1">
    <source>
        <dbReference type="SAM" id="MobiDB-lite"/>
    </source>
</evidence>
<organism evidence="2 3">
    <name type="scientific">Fusarium duplospermum</name>
    <dbReference type="NCBI Taxonomy" id="1325734"/>
    <lineage>
        <taxon>Eukaryota</taxon>
        <taxon>Fungi</taxon>
        <taxon>Dikarya</taxon>
        <taxon>Ascomycota</taxon>
        <taxon>Pezizomycotina</taxon>
        <taxon>Sordariomycetes</taxon>
        <taxon>Hypocreomycetidae</taxon>
        <taxon>Hypocreales</taxon>
        <taxon>Nectriaceae</taxon>
        <taxon>Fusarium</taxon>
        <taxon>Fusarium solani species complex</taxon>
    </lineage>
</organism>
<accession>A0A428R8A3</accession>
<keyword evidence="3" id="KW-1185">Reference proteome</keyword>
<evidence type="ECO:0000313" key="2">
    <source>
        <dbReference type="EMBL" id="RSL73772.1"/>
    </source>
</evidence>
<proteinExistence type="predicted"/>
<sequence length="189" mass="21095">MSNFKQPSKINLDNSNKEERHILAQMRTRAQRDVSRPSTPETNDVEMSTHVPSPQMMRAAAALESAPTDRVEGVQVSLGVSWGWKTRGSEVACPPGSKTTSTSTDITNAALDKKVAHFHRRLEEIDSKHTKALESHAEEVNELVLVCSKEMKQIEGDTETVSGIVTRAEERMKQRLGKMESRLEKQAKL</sequence>
<name>A0A428R8A3_9HYPO</name>
<feature type="region of interest" description="Disordered" evidence="1">
    <location>
        <begin position="1"/>
        <end position="53"/>
    </location>
</feature>
<dbReference type="Proteomes" id="UP000288168">
    <property type="component" value="Unassembled WGS sequence"/>
</dbReference>
<dbReference type="AlphaFoldDB" id="A0A428R8A3"/>
<protein>
    <submittedName>
        <fullName evidence="2">Uncharacterized protein</fullName>
    </submittedName>
</protein>